<gene>
    <name evidence="2" type="ORF">RRF57_012106</name>
</gene>
<proteinExistence type="predicted"/>
<evidence type="ECO:0000313" key="3">
    <source>
        <dbReference type="Proteomes" id="UP001305414"/>
    </source>
</evidence>
<sequence>MEGSQRAGPAQDGYGTTQRISSPNPGSGYRSVCMRASKRDSRAFPLPVQKVDGTPNRDAQHTGTRRGNMSLYVGGKSPSDDQNWTPNTEAVRATIWFTITTDRVDAI</sequence>
<feature type="compositionally biased region" description="Polar residues" evidence="1">
    <location>
        <begin position="14"/>
        <end position="25"/>
    </location>
</feature>
<accession>A0AAN7V5A3</accession>
<dbReference type="EMBL" id="JAWHQM010000068">
    <property type="protein sequence ID" value="KAK5636394.1"/>
    <property type="molecule type" value="Genomic_DNA"/>
</dbReference>
<dbReference type="AlphaFoldDB" id="A0AAN7V5A3"/>
<reference evidence="2 3" key="1">
    <citation type="submission" date="2023-10" db="EMBL/GenBank/DDBJ databases">
        <title>Draft genome sequence of Xylaria bambusicola isolate GMP-LS, the root and basal stem rot pathogen of sugarcane in Indonesia.</title>
        <authorList>
            <person name="Selvaraj P."/>
            <person name="Muralishankar V."/>
            <person name="Muruganantham S."/>
            <person name="Sp S."/>
            <person name="Haryani S."/>
            <person name="Lau K.J.X."/>
            <person name="Naqvi N.I."/>
        </authorList>
    </citation>
    <scope>NUCLEOTIDE SEQUENCE [LARGE SCALE GENOMIC DNA]</scope>
    <source>
        <strain evidence="2">GMP-LS</strain>
    </source>
</reference>
<evidence type="ECO:0000313" key="2">
    <source>
        <dbReference type="EMBL" id="KAK5636394.1"/>
    </source>
</evidence>
<organism evidence="2 3">
    <name type="scientific">Xylaria bambusicola</name>
    <dbReference type="NCBI Taxonomy" id="326684"/>
    <lineage>
        <taxon>Eukaryota</taxon>
        <taxon>Fungi</taxon>
        <taxon>Dikarya</taxon>
        <taxon>Ascomycota</taxon>
        <taxon>Pezizomycotina</taxon>
        <taxon>Sordariomycetes</taxon>
        <taxon>Xylariomycetidae</taxon>
        <taxon>Xylariales</taxon>
        <taxon>Xylariaceae</taxon>
        <taxon>Xylaria</taxon>
    </lineage>
</organism>
<name>A0AAN7V5A3_9PEZI</name>
<dbReference type="Proteomes" id="UP001305414">
    <property type="component" value="Unassembled WGS sequence"/>
</dbReference>
<comment type="caution">
    <text evidence="2">The sequence shown here is derived from an EMBL/GenBank/DDBJ whole genome shotgun (WGS) entry which is preliminary data.</text>
</comment>
<protein>
    <submittedName>
        <fullName evidence="2">Uncharacterized protein</fullName>
    </submittedName>
</protein>
<keyword evidence="3" id="KW-1185">Reference proteome</keyword>
<evidence type="ECO:0000256" key="1">
    <source>
        <dbReference type="SAM" id="MobiDB-lite"/>
    </source>
</evidence>
<feature type="region of interest" description="Disordered" evidence="1">
    <location>
        <begin position="1"/>
        <end position="86"/>
    </location>
</feature>